<sequence length="939" mass="98458">MSVKTLGLALASSCLIFSGADAAGLGKLTVLSALGQPLRAEIELTSFTNDDIGNTVPKLASQEAFRQANIDFNSNLLTLRFAVEQRGTRHYVLVTSTQSVNEPFVEILLELNSSTGKLTREYTMLIDPLEMQTTNAASSVAPKVAPTSAPQIINAAPAPVAPAPTQSPAPAATSPVAKPIEKNTAPAPSKSDSASSDKTGEYQIKSGDTLGKIADQFKPAGVSLDQMLVAIHRSNPNVFINNNMNLLRSGRIISIPGASEIERTSAPEARKIVLAQSIDFNAYRNKLANQVAQGAPEKAAESKKVDSGKITAKVTETPTSANESKDKLKLSKAQIQEQADKKAQEEDKIAKQKALEAANARVKELEQNTAKLQGILDLKNKAAASSASASAASTAASASAAASTKSSAAAPAASVAASATSSLPKIEANVPASAPAHKQTVRPKVIAAPVSEPPSFFADWLSYLPYGAVALAALGLAGIYVSKRNKKPEHFDDESILTGSSMKANSLFGSTGGQSVDTNNSVFNSNFAPSASQLDANEVDPVAEADVYIAYGRDEQAEEILREALRTQPDRQAVRVKLLEIYAHRKDTRTFETVASELYGMTGGAGPDWAQAASLGLMIDPQNPLYAGGNSGDHAAVLGASTLPVESLDPEALLGNSLSQEMLNSISAKNDLSPSMFMGDVNDSTHRTKDLNEGLDFDLGLTIPPSEPEDEFAPAKPSTPAPAASTAPATPVAEAKPADDHHGNDLQFESHDFSAPAKQAAPSVSESTDAVGTTTEEVAETENPSLDFAALDFDFDIPASKEAEHPQAEPVAHAMEEIPHFDLPPSVPAAAEAASISPSTFDFDLSGIDLELPKVSGSHSTGEPNFEPHAAPASVAEEVGSEAVSEEEFSAEMATKLDLAVAYQEIGDKDGARELLDEVLKAGNQEQIARAKAMLQELA</sequence>
<keyword evidence="5" id="KW-1185">Reference proteome</keyword>
<feature type="compositionally biased region" description="Basic and acidic residues" evidence="1">
    <location>
        <begin position="298"/>
        <end position="307"/>
    </location>
</feature>
<dbReference type="OrthoDB" id="5298707at2"/>
<dbReference type="NCBIfam" id="TIGR03504">
    <property type="entry name" value="FimV_Cterm"/>
    <property type="match status" value="1"/>
</dbReference>
<dbReference type="Gene3D" id="3.10.350.10">
    <property type="entry name" value="LysM domain"/>
    <property type="match status" value="1"/>
</dbReference>
<dbReference type="InterPro" id="IPR038440">
    <property type="entry name" value="FimV_C_sf"/>
</dbReference>
<dbReference type="AlphaFoldDB" id="A0A4R5W639"/>
<dbReference type="InterPro" id="IPR018392">
    <property type="entry name" value="LysM"/>
</dbReference>
<dbReference type="CDD" id="cd00118">
    <property type="entry name" value="LysM"/>
    <property type="match status" value="1"/>
</dbReference>
<feature type="signal peptide" evidence="2">
    <location>
        <begin position="1"/>
        <end position="22"/>
    </location>
</feature>
<dbReference type="PROSITE" id="PS51782">
    <property type="entry name" value="LYSM"/>
    <property type="match status" value="1"/>
</dbReference>
<dbReference type="InterPro" id="IPR036779">
    <property type="entry name" value="LysM_dom_sf"/>
</dbReference>
<evidence type="ECO:0000256" key="1">
    <source>
        <dbReference type="SAM" id="MobiDB-lite"/>
    </source>
</evidence>
<evidence type="ECO:0000259" key="3">
    <source>
        <dbReference type="PROSITE" id="PS51782"/>
    </source>
</evidence>
<feature type="compositionally biased region" description="Low complexity" evidence="1">
    <location>
        <begin position="168"/>
        <end position="177"/>
    </location>
</feature>
<dbReference type="InterPro" id="IPR020011">
    <property type="entry name" value="FimV_C"/>
</dbReference>
<protein>
    <submittedName>
        <fullName evidence="4">LysM peptidoglycan-binding domain-containing protein</fullName>
    </submittedName>
</protein>
<evidence type="ECO:0000256" key="2">
    <source>
        <dbReference type="SAM" id="SignalP"/>
    </source>
</evidence>
<dbReference type="Pfam" id="PF01476">
    <property type="entry name" value="LysM"/>
    <property type="match status" value="1"/>
</dbReference>
<proteinExistence type="predicted"/>
<organism evidence="4 5">
    <name type="scientific">Sapientia aquatica</name>
    <dbReference type="NCBI Taxonomy" id="1549640"/>
    <lineage>
        <taxon>Bacteria</taxon>
        <taxon>Pseudomonadati</taxon>
        <taxon>Pseudomonadota</taxon>
        <taxon>Betaproteobacteria</taxon>
        <taxon>Burkholderiales</taxon>
        <taxon>Oxalobacteraceae</taxon>
        <taxon>Sapientia</taxon>
    </lineage>
</organism>
<evidence type="ECO:0000313" key="5">
    <source>
        <dbReference type="Proteomes" id="UP000294829"/>
    </source>
</evidence>
<feature type="region of interest" description="Disordered" evidence="1">
    <location>
        <begin position="696"/>
        <end position="786"/>
    </location>
</feature>
<feature type="region of interest" description="Disordered" evidence="1">
    <location>
        <begin position="293"/>
        <end position="329"/>
    </location>
</feature>
<dbReference type="Pfam" id="PF25800">
    <property type="entry name" value="FimV_N"/>
    <property type="match status" value="1"/>
</dbReference>
<dbReference type="InterPro" id="IPR057840">
    <property type="entry name" value="FimV_N"/>
</dbReference>
<feature type="chain" id="PRO_5020754823" evidence="2">
    <location>
        <begin position="23"/>
        <end position="939"/>
    </location>
</feature>
<evidence type="ECO:0000313" key="4">
    <source>
        <dbReference type="EMBL" id="TDK68602.1"/>
    </source>
</evidence>
<feature type="compositionally biased region" description="Low complexity" evidence="1">
    <location>
        <begin position="714"/>
        <end position="735"/>
    </location>
</feature>
<dbReference type="Proteomes" id="UP000294829">
    <property type="component" value="Unassembled WGS sequence"/>
</dbReference>
<dbReference type="InterPro" id="IPR020012">
    <property type="entry name" value="LysM_FimV"/>
</dbReference>
<dbReference type="Gene3D" id="1.20.58.2200">
    <property type="match status" value="1"/>
</dbReference>
<reference evidence="4 5" key="1">
    <citation type="submission" date="2019-03" db="EMBL/GenBank/DDBJ databases">
        <title>Sapientia aquatica gen. nov., sp. nov., isolated from a crater lake.</title>
        <authorList>
            <person name="Felfoldi T."/>
            <person name="Szabo A."/>
            <person name="Toth E."/>
            <person name="Schumann P."/>
            <person name="Keki Z."/>
            <person name="Marialigeti K."/>
            <person name="Mathe I."/>
        </authorList>
    </citation>
    <scope>NUCLEOTIDE SEQUENCE [LARGE SCALE GENOMIC DNA]</scope>
    <source>
        <strain evidence="4 5">SA-152</strain>
    </source>
</reference>
<feature type="domain" description="LysM" evidence="3">
    <location>
        <begin position="200"/>
        <end position="255"/>
    </location>
</feature>
<dbReference type="EMBL" id="SMYL01000001">
    <property type="protein sequence ID" value="TDK68602.1"/>
    <property type="molecule type" value="Genomic_DNA"/>
</dbReference>
<comment type="caution">
    <text evidence="4">The sequence shown here is derived from an EMBL/GenBank/DDBJ whole genome shotgun (WGS) entry which is preliminary data.</text>
</comment>
<name>A0A4R5W639_9BURK</name>
<keyword evidence="2" id="KW-0732">Signal</keyword>
<feature type="region of interest" description="Disordered" evidence="1">
    <location>
        <begin position="158"/>
        <end position="203"/>
    </location>
</feature>
<accession>A0A4R5W639</accession>
<feature type="compositionally biased region" description="Basic and acidic residues" evidence="1">
    <location>
        <begin position="736"/>
        <end position="752"/>
    </location>
</feature>
<dbReference type="RefSeq" id="WP_133325402.1">
    <property type="nucleotide sequence ID" value="NZ_SMYL01000001.1"/>
</dbReference>
<dbReference type="NCBIfam" id="TIGR03505">
    <property type="entry name" value="FimV_core"/>
    <property type="match status" value="1"/>
</dbReference>
<gene>
    <name evidence="4" type="ORF">E2I14_03415</name>
</gene>
<feature type="compositionally biased region" description="Low complexity" evidence="1">
    <location>
        <begin position="185"/>
        <end position="197"/>
    </location>
</feature>